<dbReference type="GO" id="GO:0006307">
    <property type="term" value="P:DNA alkylation repair"/>
    <property type="evidence" value="ECO:0007669"/>
    <property type="project" value="InterPro"/>
</dbReference>
<feature type="region of interest" description="Disordered" evidence="1">
    <location>
        <begin position="147"/>
        <end position="190"/>
    </location>
</feature>
<dbReference type="GO" id="GO:0006355">
    <property type="term" value="P:regulation of DNA-templated transcription"/>
    <property type="evidence" value="ECO:0007669"/>
    <property type="project" value="TreeGrafter"/>
</dbReference>
<name>A0A8E2DZ75_9PEZI</name>
<organism evidence="3 4">
    <name type="scientific">Lepidopterella palustris CBS 459.81</name>
    <dbReference type="NCBI Taxonomy" id="1314670"/>
    <lineage>
        <taxon>Eukaryota</taxon>
        <taxon>Fungi</taxon>
        <taxon>Dikarya</taxon>
        <taxon>Ascomycota</taxon>
        <taxon>Pezizomycotina</taxon>
        <taxon>Dothideomycetes</taxon>
        <taxon>Pleosporomycetidae</taxon>
        <taxon>Mytilinidiales</taxon>
        <taxon>Argynnaceae</taxon>
        <taxon>Lepidopterella</taxon>
    </lineage>
</organism>
<dbReference type="InterPro" id="IPR009210">
    <property type="entry name" value="ASCC1"/>
</dbReference>
<reference evidence="3 4" key="1">
    <citation type="journal article" date="2016" name="Nat. Commun.">
        <title>Ectomycorrhizal ecology is imprinted in the genome of the dominant symbiotic fungus Cenococcum geophilum.</title>
        <authorList>
            <consortium name="DOE Joint Genome Institute"/>
            <person name="Peter M."/>
            <person name="Kohler A."/>
            <person name="Ohm R.A."/>
            <person name="Kuo A."/>
            <person name="Krutzmann J."/>
            <person name="Morin E."/>
            <person name="Arend M."/>
            <person name="Barry K.W."/>
            <person name="Binder M."/>
            <person name="Choi C."/>
            <person name="Clum A."/>
            <person name="Copeland A."/>
            <person name="Grisel N."/>
            <person name="Haridas S."/>
            <person name="Kipfer T."/>
            <person name="LaButti K."/>
            <person name="Lindquist E."/>
            <person name="Lipzen A."/>
            <person name="Maire R."/>
            <person name="Meier B."/>
            <person name="Mihaltcheva S."/>
            <person name="Molinier V."/>
            <person name="Murat C."/>
            <person name="Poggeler S."/>
            <person name="Quandt C.A."/>
            <person name="Sperisen C."/>
            <person name="Tritt A."/>
            <person name="Tisserant E."/>
            <person name="Crous P.W."/>
            <person name="Henrissat B."/>
            <person name="Nehls U."/>
            <person name="Egli S."/>
            <person name="Spatafora J.W."/>
            <person name="Grigoriev I.V."/>
            <person name="Martin F.M."/>
        </authorList>
    </citation>
    <scope>NUCLEOTIDE SEQUENCE [LARGE SCALE GENOMIC DNA]</scope>
    <source>
        <strain evidence="3 4">CBS 459.81</strain>
    </source>
</reference>
<dbReference type="GO" id="GO:0005634">
    <property type="term" value="C:nucleus"/>
    <property type="evidence" value="ECO:0007669"/>
    <property type="project" value="TreeGrafter"/>
</dbReference>
<keyword evidence="4" id="KW-1185">Reference proteome</keyword>
<dbReference type="AlphaFoldDB" id="A0A8E2DZ75"/>
<feature type="domain" description="A-kinase anchor protein 7-like phosphoesterase" evidence="2">
    <location>
        <begin position="52"/>
        <end position="395"/>
    </location>
</feature>
<feature type="region of interest" description="Disordered" evidence="1">
    <location>
        <begin position="1"/>
        <end position="47"/>
    </location>
</feature>
<dbReference type="PANTHER" id="PTHR13360:SF1">
    <property type="entry name" value="ACTIVATING SIGNAL COINTEGRATOR 1 COMPLEX SUBUNIT 1"/>
    <property type="match status" value="1"/>
</dbReference>
<dbReference type="PANTHER" id="PTHR13360">
    <property type="entry name" value="ACTIVATING SIGNAL COINTEGRATOR 1 COMPLEX SUBUNIT 1"/>
    <property type="match status" value="1"/>
</dbReference>
<dbReference type="OrthoDB" id="277832at2759"/>
<dbReference type="Gene3D" id="3.90.1140.10">
    <property type="entry name" value="Cyclic phosphodiesterase"/>
    <property type="match status" value="1"/>
</dbReference>
<evidence type="ECO:0000259" key="2">
    <source>
        <dbReference type="Pfam" id="PF10469"/>
    </source>
</evidence>
<sequence length="413" mass="45219">MPKPSRKRKQQNDFLDGEEAPVSSPIADSTHKSPFGRQSNIPTKQKKTHPLTHFLCLPLVTESSRPQLESSLKQFKDDVAREGGVKVAARGKVEPASLDGRAVRPVGTIHLTIGVMACQDAQMLRRAEKVLEELDLGKILTEVEKGEMKSAEVEQTADMPNNSNDVEMDDADADSGSHGRVPLPLDTLNPTTARDAMETTETLAEPVEPRVELPTELPAPLTISLTSLIAMARPASTNVLYAAPVDPTNRLYPFCLALQKRFLDAGLLRDEGRRLKLHATIVNTIYIRNKTATDKRAAEHQPQSDAMEIEEPKVEGVAVAQGDSAGVALVPEAVGDNDEALGTSEARKRRGTRRGSFLALDARDLIQRYEGFMWAKNVRIEKVAICKMGAKKTENEKGDVVAEEYEEVSSKAL</sequence>
<dbReference type="Proteomes" id="UP000250266">
    <property type="component" value="Unassembled WGS sequence"/>
</dbReference>
<evidence type="ECO:0000313" key="4">
    <source>
        <dbReference type="Proteomes" id="UP000250266"/>
    </source>
</evidence>
<accession>A0A8E2DZ75</accession>
<protein>
    <recommendedName>
        <fullName evidence="2">A-kinase anchor protein 7-like phosphoesterase domain-containing protein</fullName>
    </recommendedName>
</protein>
<evidence type="ECO:0000256" key="1">
    <source>
        <dbReference type="SAM" id="MobiDB-lite"/>
    </source>
</evidence>
<dbReference type="InterPro" id="IPR019510">
    <property type="entry name" value="AKAP7-like_phosphoesterase"/>
</dbReference>
<dbReference type="EMBL" id="KV745476">
    <property type="protein sequence ID" value="OCK74452.1"/>
    <property type="molecule type" value="Genomic_DNA"/>
</dbReference>
<feature type="region of interest" description="Disordered" evidence="1">
    <location>
        <begin position="393"/>
        <end position="413"/>
    </location>
</feature>
<gene>
    <name evidence="3" type="ORF">K432DRAFT_386798</name>
</gene>
<proteinExistence type="predicted"/>
<dbReference type="Pfam" id="PF10469">
    <property type="entry name" value="AKAP7_NLS"/>
    <property type="match status" value="1"/>
</dbReference>
<evidence type="ECO:0000313" key="3">
    <source>
        <dbReference type="EMBL" id="OCK74452.1"/>
    </source>
</evidence>